<evidence type="ECO:0000313" key="1">
    <source>
        <dbReference type="EMBL" id="MFC4637809.1"/>
    </source>
</evidence>
<gene>
    <name evidence="1" type="ORF">ACFO0D_05590</name>
</gene>
<dbReference type="RefSeq" id="WP_380060840.1">
    <property type="nucleotide sequence ID" value="NZ_JBHSEI010000002.1"/>
</dbReference>
<accession>A0ABV9I6K3</accession>
<proteinExistence type="predicted"/>
<organism evidence="1 2">
    <name type="scientific">Deinococcus hohokamensis</name>
    <dbReference type="NCBI Taxonomy" id="309883"/>
    <lineage>
        <taxon>Bacteria</taxon>
        <taxon>Thermotogati</taxon>
        <taxon>Deinococcota</taxon>
        <taxon>Deinococci</taxon>
        <taxon>Deinococcales</taxon>
        <taxon>Deinococcaceae</taxon>
        <taxon>Deinococcus</taxon>
    </lineage>
</organism>
<dbReference type="Proteomes" id="UP001595952">
    <property type="component" value="Unassembled WGS sequence"/>
</dbReference>
<comment type="caution">
    <text evidence="1">The sequence shown here is derived from an EMBL/GenBank/DDBJ whole genome shotgun (WGS) entry which is preliminary data.</text>
</comment>
<reference evidence="2" key="1">
    <citation type="journal article" date="2019" name="Int. J. Syst. Evol. Microbiol.">
        <title>The Global Catalogue of Microorganisms (GCM) 10K type strain sequencing project: providing services to taxonomists for standard genome sequencing and annotation.</title>
        <authorList>
            <consortium name="The Broad Institute Genomics Platform"/>
            <consortium name="The Broad Institute Genome Sequencing Center for Infectious Disease"/>
            <person name="Wu L."/>
            <person name="Ma J."/>
        </authorList>
    </citation>
    <scope>NUCLEOTIDE SEQUENCE [LARGE SCALE GENOMIC DNA]</scope>
    <source>
        <strain evidence="2">CCUG 55995</strain>
    </source>
</reference>
<name>A0ABV9I6K3_9DEIO</name>
<keyword evidence="2" id="KW-1185">Reference proteome</keyword>
<evidence type="ECO:0000313" key="2">
    <source>
        <dbReference type="Proteomes" id="UP001595952"/>
    </source>
</evidence>
<sequence length="265" mass="28637">MLNSVLAVWLRAQLRRHDSLSVAAALATPAPPFARAALAPSHGLLDTADFHSLVQHSTPATLGELPSVPRMPPEHLEMWTRLIAAQVVHEPWVTGSGVKVIVQGHEPLSRLQRAVAWGKHLNRPITYAVTSEAAAEQVLLLASEESQAVQVWTLEEAVLTLAACAPDRLRALSELHDGMLVLEGLDHLNSHALMPISSLVEQHRVQGLPVMLMGSSSHGLARLRGLHADDTAGWGAQDSLGIEASQNAWNYRQTAHAFACLIQEA</sequence>
<protein>
    <submittedName>
        <fullName evidence="1">Uncharacterized protein</fullName>
    </submittedName>
</protein>
<dbReference type="EMBL" id="JBHSEI010000002">
    <property type="protein sequence ID" value="MFC4637809.1"/>
    <property type="molecule type" value="Genomic_DNA"/>
</dbReference>